<gene>
    <name evidence="1" type="ORF">LTR37_014198</name>
</gene>
<proteinExistence type="predicted"/>
<organism evidence="1 2">
    <name type="scientific">Vermiconidia calcicola</name>
    <dbReference type="NCBI Taxonomy" id="1690605"/>
    <lineage>
        <taxon>Eukaryota</taxon>
        <taxon>Fungi</taxon>
        <taxon>Dikarya</taxon>
        <taxon>Ascomycota</taxon>
        <taxon>Pezizomycotina</taxon>
        <taxon>Dothideomycetes</taxon>
        <taxon>Dothideomycetidae</taxon>
        <taxon>Mycosphaerellales</taxon>
        <taxon>Extremaceae</taxon>
        <taxon>Vermiconidia</taxon>
    </lineage>
</organism>
<sequence>MASCKGARRNWEEIEKFILSSEISPKPPGYRSLPKPRLVRDETIVAKEGQSGETTSRSLRQRGFATVRLPEFDYPSGHRRSNAWWAKYEPQPKCPKVQEITQHIAETLPLNQKNDTAEPVGSRVPLERLSLDDVYESSKIDVTEWLTETGYRVLTCSPKSESQPDDASASCNTSDGKPAPEIVDDKTPTQGLSIVNQALACAMSKARPGSSSTARPTWFVLAYYTERPELEPNELSTEPPELLCELWALQYHATRTGQEYPAQRLWRGDFYEVSEANRVVEILRYCTSESRIDDALSNAQTHVRAFRSHDLDYMSDSGVIGEDGYGEGTFEHQRAQANGDLPPECGRNLASEQSLWDTFGFDPASLQAEP</sequence>
<accession>A0ACC3MV44</accession>
<reference evidence="1" key="1">
    <citation type="submission" date="2023-07" db="EMBL/GenBank/DDBJ databases">
        <title>Black Yeasts Isolated from many extreme environments.</title>
        <authorList>
            <person name="Coleine C."/>
            <person name="Stajich J.E."/>
            <person name="Selbmann L."/>
        </authorList>
    </citation>
    <scope>NUCLEOTIDE SEQUENCE</scope>
    <source>
        <strain evidence="1">CCFEE 5714</strain>
    </source>
</reference>
<dbReference type="Proteomes" id="UP001281147">
    <property type="component" value="Unassembled WGS sequence"/>
</dbReference>
<dbReference type="EMBL" id="JAUTXU010000146">
    <property type="protein sequence ID" value="KAK3703875.1"/>
    <property type="molecule type" value="Genomic_DNA"/>
</dbReference>
<comment type="caution">
    <text evidence="1">The sequence shown here is derived from an EMBL/GenBank/DDBJ whole genome shotgun (WGS) entry which is preliminary data.</text>
</comment>
<evidence type="ECO:0000313" key="2">
    <source>
        <dbReference type="Proteomes" id="UP001281147"/>
    </source>
</evidence>
<evidence type="ECO:0000313" key="1">
    <source>
        <dbReference type="EMBL" id="KAK3703875.1"/>
    </source>
</evidence>
<name>A0ACC3MV44_9PEZI</name>
<keyword evidence="2" id="KW-1185">Reference proteome</keyword>
<protein>
    <submittedName>
        <fullName evidence="1">Uncharacterized protein</fullName>
    </submittedName>
</protein>